<dbReference type="InterPro" id="IPR006530">
    <property type="entry name" value="YD"/>
</dbReference>
<feature type="region of interest" description="Disordered" evidence="1">
    <location>
        <begin position="1770"/>
        <end position="1789"/>
    </location>
</feature>
<evidence type="ECO:0000256" key="2">
    <source>
        <dbReference type="SAM" id="SignalP"/>
    </source>
</evidence>
<accession>A0AAU7M6T4</accession>
<dbReference type="InterPro" id="IPR022385">
    <property type="entry name" value="Rhs_assc_core"/>
</dbReference>
<feature type="region of interest" description="Disordered" evidence="1">
    <location>
        <begin position="1680"/>
        <end position="1703"/>
    </location>
</feature>
<dbReference type="Pfam" id="PF05593">
    <property type="entry name" value="RHS_repeat"/>
    <property type="match status" value="1"/>
</dbReference>
<feature type="region of interest" description="Disordered" evidence="1">
    <location>
        <begin position="2005"/>
        <end position="2028"/>
    </location>
</feature>
<feature type="compositionally biased region" description="Low complexity" evidence="1">
    <location>
        <begin position="1235"/>
        <end position="1250"/>
    </location>
</feature>
<proteinExistence type="predicted"/>
<protein>
    <submittedName>
        <fullName evidence="3">RHS repeat-associated core domain-containing protein</fullName>
    </submittedName>
</protein>
<dbReference type="RefSeq" id="WP_350932795.1">
    <property type="nucleotide sequence ID" value="NZ_CP157762.1"/>
</dbReference>
<dbReference type="InterPro" id="IPR050708">
    <property type="entry name" value="T6SS_VgrG/RHS"/>
</dbReference>
<dbReference type="NCBIfam" id="TIGR01643">
    <property type="entry name" value="YD_repeat_2x"/>
    <property type="match status" value="1"/>
</dbReference>
<dbReference type="PANTHER" id="PTHR32305">
    <property type="match status" value="1"/>
</dbReference>
<reference evidence="3" key="1">
    <citation type="submission" date="2024-01" db="EMBL/GenBank/DDBJ databases">
        <title>The genome sequence of Micromonospora mangrovi CCTCC AA 2012012.</title>
        <authorList>
            <person name="Gao J."/>
        </authorList>
    </citation>
    <scope>NUCLEOTIDE SEQUENCE</scope>
    <source>
        <strain evidence="3">CCTCC AA 2012012</strain>
    </source>
</reference>
<dbReference type="EMBL" id="CP157762">
    <property type="protein sequence ID" value="XBP93143.1"/>
    <property type="molecule type" value="Genomic_DNA"/>
</dbReference>
<name>A0AAU7M6T4_9ACTN</name>
<gene>
    <name evidence="4" type="ORF">ABUL08_26755</name>
    <name evidence="3" type="ORF">VK199_26670</name>
</gene>
<evidence type="ECO:0000256" key="1">
    <source>
        <dbReference type="SAM" id="MobiDB-lite"/>
    </source>
</evidence>
<keyword evidence="2" id="KW-0732">Signal</keyword>
<sequence length="2098" mass="225832">MISATMAAVLAGTLAGQLPVQAAQAATAQKLTTQRYPSVSGKPARATRPGPDRTAAAAKVKRSAPVWPAAGSAEVTLSAAAVGARAGGATAVRAGTLPVTVRPVAGAAGARAAASEVTRVRVEVLPKARAQAAGVNGLLVRVGRTDAVSSAGQVEVGVDYAAFASAYGADWSSRLRLVQVPECALTTPSAKDCQPVPLDSHNDVRSRTLSASVSAAPIRSAVAATDAGRSQLGSTAALTGTLVAATSGPSGGAGDFTASSLAPASTWGHSGSTGGFQWSYPMTAPPAVGGPAPDLKLAYSAQSVDGLNAATNNQPGPIGEGFDLSPGFVERRYKPCADDMGGDANNTTKTGDLCWGTENAVLSLGGSTVELLKGSDGRWHPRKEDGSKIELLTTPAYSNGDNDNEYWKVTTADGTQYWFGRHQLPGWSSGRPTTNSVLTVPVFGNNPGEPCYASTFAASECAGKRQAWRWNLDYVQDVHGNTMSLWWTKETNYYAKNRASAAPVAYDRGAYLTRIDYGTDNRDNNEYAATSPYIENAPARVEFTNSDRCLATCTTKNATTWPDTPWDQECTATTNPCVNGSPTFWSAKRLTVVKTRVWKGAAYQDVNSWTLRHTFPDPGDGTRAGLWLAGVTRRGLNGTTVTVPEVTFAGIQMQNRVDAAGSDWALAMNWWRVNSIRTETGGEIFVTYSPRQCVKGGTMPTNLDDNGLRCFPVKWTPQGYTDPVTDYFHKYVVTEVQQIDHTGGARPLITAYEYQNPAGLPLWRYSDDNGLIPASRKSWSEWRGYPTVITRVGEGADQTKTETLYFRGMNGDKLAAGGTRSVTVQGLEGGAATDFDAFAGMPREQITWQGATVVSASVSDPWQSSATASRSGTPAVDSRFVAVGTVRTRTALDGGAWRRTKTVTTYDSYGMPVSLEDQGDESVSTDTRCSTTEYIRNTTGANWLLKSLKRSQGWAGPCDTAPTSEAQVTADTRYSYDNQAYGTAPTKGVVTAIEEIKDFNGGNRLYQQVATMKYDAQGRATETTDITGKATKTAYTPAAGGPLTSIVATNPLLWTETTDLDPATGATVKKTDANSRVTEVSYDALGRTTAVWQPDRPRATYPSNPSNRYSYTYSTTAASSVKSEQVDARGNYRVGYQLVDALGRDRQTQELSYGGGRVITDTFYDAAGRVYKTNAPYYNSGTAGATLFLGLDLDIPQQTRTLFDAAGRAIHSIQFSRNVEKWRTSTTYHGDHVDTTPPAGGTATTTWTDPQGQTTKLWQYHGPTPTGAYDETRYAYEPTGLLKSVTDASGNTWSYQYDVRGRNTITDDPDKGRTTTVYNSLDQVESVTDSRGKTLFSTYDDLGRLTAMRDTSATGPLVSSFVYDLPVKGALRSSSRWVGTDEYKTETITVDARYRQTQMRYTIPAVEGALAGTYSVKQTFNPDGSPNTMTLPTAGGMAAEILTYGYDSTYAFPEMLKTDYGDATHYVIQASYSNLNQPNLVTRATALTGAPFVQSGQYYDETTGRVDRRPVIRSVAPSYIANASFGYDDAGNITSIDDNPGANRDTQCFSYDHLRRLTQAWTPASYDCKQAPTAGLGGPAKYWTSWDFGAPTDAKGRAGNRLAQVEHGTPTGDVTTTYGYHTPGTAQPHAVWSTSRTDNTGTATGTYDYDNAGNLTSRPGPNGQQSLTWTVDGELASVSDSAGTSSYVTDPAGGRLVSRDPKGTTLHLGATEVRLDKSSNGVTATRYYEFLGEIVAQRSTTGGITWLAADHQGTGQVAVAGDATQAVTRRRQTPYGTERGGPASWPNARGFVDGYRDSTGLTQVGQRAYDPGLGRFVSVDPVLDHNDPQQMNAYCYSNNSPVTFSDPSGQRWEEETQKEGLDKLAQDAKRRQTEYKKDIGDTLAHATAVILRTANLKRNYPHAHITSDPAGRLHGGDIICWDCKQGEVWVWEVKPYTKEALAEADLKRHIEHAQRDIRGKNKRVIAGPNSAFNPPEDESPTLGDLRKRTRVYNGKNDGVQLYEQKQTEERAPRSEADGLREAEEISSDANDESKKWKLTLLDDHVESGSFAGDVVLFTPFTFAGVLAVRFGGAAAVPVVVKFFKGAPKGCRADYELVC</sequence>
<dbReference type="EMBL" id="CP159342">
    <property type="protein sequence ID" value="XCH73841.1"/>
    <property type="molecule type" value="Genomic_DNA"/>
</dbReference>
<dbReference type="InterPro" id="IPR031325">
    <property type="entry name" value="RHS_repeat"/>
</dbReference>
<dbReference type="PANTHER" id="PTHR32305:SF17">
    <property type="entry name" value="TRNA NUCLEASE WAPA"/>
    <property type="match status" value="1"/>
</dbReference>
<reference evidence="4" key="2">
    <citation type="submission" date="2024-06" db="EMBL/GenBank/DDBJ databases">
        <title>Micromonospora mangrovi CCTCC AA 2012012 genome sequences.</title>
        <authorList>
            <person name="Gao J."/>
        </authorList>
    </citation>
    <scope>NUCLEOTIDE SEQUENCE</scope>
    <source>
        <strain evidence="4">CCTCC AA 2012012</strain>
    </source>
</reference>
<evidence type="ECO:0000313" key="4">
    <source>
        <dbReference type="EMBL" id="XCH73841.1"/>
    </source>
</evidence>
<feature type="compositionally biased region" description="Basic and acidic residues" evidence="1">
    <location>
        <begin position="2005"/>
        <end position="2023"/>
    </location>
</feature>
<dbReference type="NCBIfam" id="TIGR03696">
    <property type="entry name" value="Rhs_assc_core"/>
    <property type="match status" value="1"/>
</dbReference>
<evidence type="ECO:0000313" key="3">
    <source>
        <dbReference type="EMBL" id="XBP93143.1"/>
    </source>
</evidence>
<feature type="region of interest" description="Disordered" evidence="1">
    <location>
        <begin position="33"/>
        <end position="53"/>
    </location>
</feature>
<feature type="region of interest" description="Disordered" evidence="1">
    <location>
        <begin position="1228"/>
        <end position="1250"/>
    </location>
</feature>
<feature type="chain" id="PRO_5043288754" evidence="2">
    <location>
        <begin position="23"/>
        <end position="2098"/>
    </location>
</feature>
<organism evidence="3">
    <name type="scientific">Micromonospora sp. CCTCC AA 2012012</name>
    <dbReference type="NCBI Taxonomy" id="3111921"/>
    <lineage>
        <taxon>Bacteria</taxon>
        <taxon>Bacillati</taxon>
        <taxon>Actinomycetota</taxon>
        <taxon>Actinomycetes</taxon>
        <taxon>Micromonosporales</taxon>
        <taxon>Micromonosporaceae</taxon>
        <taxon>Micromonospora</taxon>
    </lineage>
</organism>
<dbReference type="Gene3D" id="2.180.10.10">
    <property type="entry name" value="RHS repeat-associated core"/>
    <property type="match status" value="2"/>
</dbReference>
<feature type="signal peptide" evidence="2">
    <location>
        <begin position="1"/>
        <end position="22"/>
    </location>
</feature>